<dbReference type="EMBL" id="VICH01000007">
    <property type="protein sequence ID" value="TQV67165.1"/>
    <property type="molecule type" value="Genomic_DNA"/>
</dbReference>
<evidence type="ECO:0000313" key="2">
    <source>
        <dbReference type="Proteomes" id="UP000315816"/>
    </source>
</evidence>
<keyword evidence="2" id="KW-1185">Reference proteome</keyword>
<protein>
    <submittedName>
        <fullName evidence="1">Uncharacterized protein</fullName>
    </submittedName>
</protein>
<comment type="caution">
    <text evidence="1">The sequence shown here is derived from an EMBL/GenBank/DDBJ whole genome shotgun (WGS) entry which is preliminary data.</text>
</comment>
<reference evidence="1 2" key="1">
    <citation type="submission" date="2019-06" db="EMBL/GenBank/DDBJ databases">
        <title>A novel species of marine bacteria.</title>
        <authorList>
            <person name="Wang Y."/>
        </authorList>
    </citation>
    <scope>NUCLEOTIDE SEQUENCE [LARGE SCALE GENOMIC DNA]</scope>
    <source>
        <strain evidence="1 2">MA1-10</strain>
    </source>
</reference>
<gene>
    <name evidence="1" type="ORF">FIL88_11320</name>
</gene>
<dbReference type="OrthoDB" id="7849206at2"/>
<accession>A0A545SQA9</accession>
<proteinExistence type="predicted"/>
<evidence type="ECO:0000313" key="1">
    <source>
        <dbReference type="EMBL" id="TQV67165.1"/>
    </source>
</evidence>
<name>A0A545SQA9_9RHOB</name>
<sequence length="308" mass="32735">MKTFRTGIICVFVLPGLAQSEELPLYVNQDGELSFTGDMLSEAQIADLLGGQDVVDAFGQPVMIVKDAKSGATSASYISPEIYELAQTPMGDGVIENKHDGLIFEEHEGTDLREDLEFSEDEGTDVRHDLDVSEDEGADAGDDLTFIQAEALVVSKGFEGPADFYAQAGLKAHVPQDGTWVIHIDSSNAVGCPPGIAEVAASQVVHSGVTQIRFSAPHWRPADINSDYARFVWTPVGRNGYFAEPFSTGVDAAGSGLALSVTMALSASSDMQINIWSRVLLKLAPAMAAIAGGSETCTATITGRYVRS</sequence>
<dbReference type="AlphaFoldDB" id="A0A545SQA9"/>
<organism evidence="1 2">
    <name type="scientific">Aliiroseovarius halocynthiae</name>
    <dbReference type="NCBI Taxonomy" id="985055"/>
    <lineage>
        <taxon>Bacteria</taxon>
        <taxon>Pseudomonadati</taxon>
        <taxon>Pseudomonadota</taxon>
        <taxon>Alphaproteobacteria</taxon>
        <taxon>Rhodobacterales</taxon>
        <taxon>Paracoccaceae</taxon>
        <taxon>Aliiroseovarius</taxon>
    </lineage>
</organism>
<dbReference type="Proteomes" id="UP000315816">
    <property type="component" value="Unassembled WGS sequence"/>
</dbReference>
<dbReference type="RefSeq" id="WP_142853977.1">
    <property type="nucleotide sequence ID" value="NZ_FXWW01000003.1"/>
</dbReference>